<evidence type="ECO:0000313" key="3">
    <source>
        <dbReference type="Proteomes" id="UP000094801"/>
    </source>
</evidence>
<feature type="compositionally biased region" description="Polar residues" evidence="1">
    <location>
        <begin position="97"/>
        <end position="112"/>
    </location>
</feature>
<feature type="compositionally biased region" description="Polar residues" evidence="1">
    <location>
        <begin position="213"/>
        <end position="228"/>
    </location>
</feature>
<evidence type="ECO:0000313" key="2">
    <source>
        <dbReference type="EMBL" id="ODV84336.1"/>
    </source>
</evidence>
<feature type="region of interest" description="Disordered" evidence="1">
    <location>
        <begin position="97"/>
        <end position="119"/>
    </location>
</feature>
<dbReference type="OrthoDB" id="3992351at2759"/>
<feature type="region of interest" description="Disordered" evidence="1">
    <location>
        <begin position="213"/>
        <end position="234"/>
    </location>
</feature>
<reference evidence="3" key="1">
    <citation type="submission" date="2016-04" db="EMBL/GenBank/DDBJ databases">
        <title>Comparative genomics of biotechnologically important yeasts.</title>
        <authorList>
            <consortium name="DOE Joint Genome Institute"/>
            <person name="Riley R."/>
            <person name="Haridas S."/>
            <person name="Wolfe K.H."/>
            <person name="Lopes M.R."/>
            <person name="Hittinger C.T."/>
            <person name="Goker M."/>
            <person name="Salamov A."/>
            <person name="Wisecaver J."/>
            <person name="Long T.M."/>
            <person name="Aerts A.L."/>
            <person name="Barry K."/>
            <person name="Choi C."/>
            <person name="Clum A."/>
            <person name="Coughlan A.Y."/>
            <person name="Deshpande S."/>
            <person name="Douglass A.P."/>
            <person name="Hanson S.J."/>
            <person name="Klenk H.-P."/>
            <person name="Labutti K."/>
            <person name="Lapidus A."/>
            <person name="Lindquist E."/>
            <person name="Lipzen A."/>
            <person name="Meier-Kolthoff J.P."/>
            <person name="Ohm R.A."/>
            <person name="Otillar R.P."/>
            <person name="Pangilinan J."/>
            <person name="Peng Y."/>
            <person name="Rokas A."/>
            <person name="Rosa C.A."/>
            <person name="Scheuner C."/>
            <person name="Sibirny A.A."/>
            <person name="Slot J.C."/>
            <person name="Stielow J.B."/>
            <person name="Sun H."/>
            <person name="Kurtzman C.P."/>
            <person name="Blackwell M."/>
            <person name="Grigoriev I.V."/>
            <person name="Jeffries T.W."/>
        </authorList>
    </citation>
    <scope>NUCLEOTIDE SEQUENCE [LARGE SCALE GENOMIC DNA]</scope>
    <source>
        <strain evidence="3">NRRL YB-2248</strain>
    </source>
</reference>
<name>A0A1E4SXX9_9ASCO</name>
<gene>
    <name evidence="2" type="ORF">CANARDRAFT_62637</name>
</gene>
<proteinExistence type="predicted"/>
<evidence type="ECO:0000256" key="1">
    <source>
        <dbReference type="SAM" id="MobiDB-lite"/>
    </source>
</evidence>
<dbReference type="EMBL" id="KV453857">
    <property type="protein sequence ID" value="ODV84336.1"/>
    <property type="molecule type" value="Genomic_DNA"/>
</dbReference>
<sequence>MPSTIAENTPIEDFHFENCYTNNPQQKSFVLLEEDNNNTEASIELQHYFLSPSDSWAHCPYQRYFAERINEPLPTFWRESLENKNNRFSNDYQPLLASSSRKNDNASNQQENRILENNIIDSPESLDSLSTILECLTSTATSSTSTTTSDLYAAPEHHLFDDPLDSDFDSPIVLQKPIPVKHLLTNIHIPSTNPSNGEIYSYYPSLTKTKQTSRARIGSFGTTDQSKIGTKRNW</sequence>
<accession>A0A1E4SXX9</accession>
<dbReference type="AlphaFoldDB" id="A0A1E4SXX9"/>
<organism evidence="2 3">
    <name type="scientific">[Candida] arabinofermentans NRRL YB-2248</name>
    <dbReference type="NCBI Taxonomy" id="983967"/>
    <lineage>
        <taxon>Eukaryota</taxon>
        <taxon>Fungi</taxon>
        <taxon>Dikarya</taxon>
        <taxon>Ascomycota</taxon>
        <taxon>Saccharomycotina</taxon>
        <taxon>Pichiomycetes</taxon>
        <taxon>Pichiales</taxon>
        <taxon>Pichiaceae</taxon>
        <taxon>Ogataea</taxon>
        <taxon>Ogataea/Candida clade</taxon>
    </lineage>
</organism>
<protein>
    <submittedName>
        <fullName evidence="2">Uncharacterized protein</fullName>
    </submittedName>
</protein>
<dbReference type="Proteomes" id="UP000094801">
    <property type="component" value="Unassembled WGS sequence"/>
</dbReference>
<keyword evidence="3" id="KW-1185">Reference proteome</keyword>